<protein>
    <recommendedName>
        <fullName evidence="1">N-acetyltransferase domain-containing protein</fullName>
    </recommendedName>
</protein>
<organism evidence="2 3">
    <name type="scientific">Thermanaerothrix daxensis</name>
    <dbReference type="NCBI Taxonomy" id="869279"/>
    <lineage>
        <taxon>Bacteria</taxon>
        <taxon>Bacillati</taxon>
        <taxon>Chloroflexota</taxon>
        <taxon>Anaerolineae</taxon>
        <taxon>Anaerolineales</taxon>
        <taxon>Anaerolineaceae</taxon>
        <taxon>Thermanaerothrix</taxon>
    </lineage>
</organism>
<keyword evidence="3" id="KW-1185">Reference proteome</keyword>
<gene>
    <name evidence="2" type="ORF">SE15_02380</name>
</gene>
<dbReference type="GO" id="GO:0016747">
    <property type="term" value="F:acyltransferase activity, transferring groups other than amino-acyl groups"/>
    <property type="evidence" value="ECO:0007669"/>
    <property type="project" value="InterPro"/>
</dbReference>
<dbReference type="SUPFAM" id="SSF55729">
    <property type="entry name" value="Acyl-CoA N-acyltransferases (Nat)"/>
    <property type="match status" value="1"/>
</dbReference>
<dbReference type="InterPro" id="IPR050276">
    <property type="entry name" value="MshD_Acetyltransferase"/>
</dbReference>
<dbReference type="STRING" id="869279.SE15_02380"/>
<name>A0A0P6YGF1_9CHLR</name>
<dbReference type="AlphaFoldDB" id="A0A0P6YGF1"/>
<evidence type="ECO:0000259" key="1">
    <source>
        <dbReference type="PROSITE" id="PS51186"/>
    </source>
</evidence>
<dbReference type="OrthoDB" id="160586at2"/>
<evidence type="ECO:0000313" key="3">
    <source>
        <dbReference type="Proteomes" id="UP000050544"/>
    </source>
</evidence>
<proteinExistence type="predicted"/>
<dbReference type="InterPro" id="IPR000182">
    <property type="entry name" value="GNAT_dom"/>
</dbReference>
<sequence length="292" mass="33214">MSSLNPGSAMIIEHQLRQAIPEDLARLRQLLRDGKYVHRHLDWRSPLDWLGYQPFWLLLSGERVEAALACPPDPPGVAWVRLFACSEQERPSDAWHALFPHVLDGLGHTGVVAAIALRPWFANLLEHEHFTLHQRVVTLWRSLDLPPGEFLASGRAGELIRPMQLDDLEAVEQVDARAFGWLWHNSRGDIHRSWQQAAYASVAVVGSEIVGFQFSTLSPTNAHLARLAVHPSWQQRGIGWALLNDVIRYFRAHRVSQLTVNTQHDNHASLALYRKAGFRLTGEDYLVYLYTH</sequence>
<dbReference type="CDD" id="cd04301">
    <property type="entry name" value="NAT_SF"/>
    <property type="match status" value="1"/>
</dbReference>
<dbReference type="EMBL" id="LGKO01000002">
    <property type="protein sequence ID" value="KPL84052.1"/>
    <property type="molecule type" value="Genomic_DNA"/>
</dbReference>
<comment type="caution">
    <text evidence="2">The sequence shown here is derived from an EMBL/GenBank/DDBJ whole genome shotgun (WGS) entry which is preliminary data.</text>
</comment>
<evidence type="ECO:0000313" key="2">
    <source>
        <dbReference type="EMBL" id="KPL84052.1"/>
    </source>
</evidence>
<dbReference type="PROSITE" id="PS51186">
    <property type="entry name" value="GNAT"/>
    <property type="match status" value="1"/>
</dbReference>
<dbReference type="Proteomes" id="UP000050544">
    <property type="component" value="Unassembled WGS sequence"/>
</dbReference>
<dbReference type="Gene3D" id="3.40.630.30">
    <property type="match status" value="1"/>
</dbReference>
<reference evidence="2 3" key="1">
    <citation type="submission" date="2015-07" db="EMBL/GenBank/DDBJ databases">
        <title>Whole genome sequence of Thermanaerothrix daxensis DSM 23592.</title>
        <authorList>
            <person name="Hemp J."/>
            <person name="Ward L.M."/>
            <person name="Pace L.A."/>
            <person name="Fischer W.W."/>
        </authorList>
    </citation>
    <scope>NUCLEOTIDE SEQUENCE [LARGE SCALE GENOMIC DNA]</scope>
    <source>
        <strain evidence="2 3">GNS-1</strain>
    </source>
</reference>
<dbReference type="InterPro" id="IPR016181">
    <property type="entry name" value="Acyl_CoA_acyltransferase"/>
</dbReference>
<feature type="domain" description="N-acetyltransferase" evidence="1">
    <location>
        <begin position="158"/>
        <end position="292"/>
    </location>
</feature>
<accession>A0A0P6YGF1</accession>
<dbReference type="RefSeq" id="WP_083461645.1">
    <property type="nucleotide sequence ID" value="NZ_LGKO01000002.1"/>
</dbReference>
<dbReference type="Pfam" id="PF00583">
    <property type="entry name" value="Acetyltransf_1"/>
    <property type="match status" value="1"/>
</dbReference>
<dbReference type="PANTHER" id="PTHR43617">
    <property type="entry name" value="L-AMINO ACID N-ACETYLTRANSFERASE"/>
    <property type="match status" value="1"/>
</dbReference>